<feature type="domain" description="CS" evidence="1">
    <location>
        <begin position="105"/>
        <end position="201"/>
    </location>
</feature>
<dbReference type="InterPro" id="IPR052289">
    <property type="entry name" value="Calcyclin-binding_UBL-bridge"/>
</dbReference>
<dbReference type="Gene3D" id="2.60.40.790">
    <property type="match status" value="1"/>
</dbReference>
<gene>
    <name evidence="2" type="ORF">SNEC2469_LOCUS6594</name>
</gene>
<dbReference type="SUPFAM" id="SSF49764">
    <property type="entry name" value="HSP20-like chaperones"/>
    <property type="match status" value="1"/>
</dbReference>
<protein>
    <recommendedName>
        <fullName evidence="1">CS domain-containing protein</fullName>
    </recommendedName>
</protein>
<dbReference type="InterPro" id="IPR008978">
    <property type="entry name" value="HSP20-like_chaperone"/>
</dbReference>
<dbReference type="Pfam" id="PF04969">
    <property type="entry name" value="CS"/>
    <property type="match status" value="1"/>
</dbReference>
<dbReference type="PROSITE" id="PS51203">
    <property type="entry name" value="CS"/>
    <property type="match status" value="1"/>
</dbReference>
<dbReference type="EMBL" id="CAJNJA010011476">
    <property type="protein sequence ID" value="CAE7273315.1"/>
    <property type="molecule type" value="Genomic_DNA"/>
</dbReference>
<keyword evidence="3" id="KW-1185">Reference proteome</keyword>
<reference evidence="2" key="1">
    <citation type="submission" date="2021-02" db="EMBL/GenBank/DDBJ databases">
        <authorList>
            <person name="Dougan E. K."/>
            <person name="Rhodes N."/>
            <person name="Thang M."/>
            <person name="Chan C."/>
        </authorList>
    </citation>
    <scope>NUCLEOTIDE SEQUENCE</scope>
</reference>
<dbReference type="InterPro" id="IPR007052">
    <property type="entry name" value="CS_dom"/>
</dbReference>
<dbReference type="OrthoDB" id="164025at2759"/>
<feature type="non-terminal residue" evidence="2">
    <location>
        <position position="1"/>
    </location>
</feature>
<comment type="caution">
    <text evidence="2">The sequence shown here is derived from an EMBL/GenBank/DDBJ whole genome shotgun (WGS) entry which is preliminary data.</text>
</comment>
<dbReference type="PANTHER" id="PTHR13164">
    <property type="entry name" value="CALICYLIN BINDING PROTEIN"/>
    <property type="match status" value="1"/>
</dbReference>
<dbReference type="GO" id="GO:0005634">
    <property type="term" value="C:nucleus"/>
    <property type="evidence" value="ECO:0007669"/>
    <property type="project" value="TreeGrafter"/>
</dbReference>
<accession>A0A812MPJ5</accession>
<evidence type="ECO:0000313" key="3">
    <source>
        <dbReference type="Proteomes" id="UP000601435"/>
    </source>
</evidence>
<sequence length="203" mass="22638">LARHFRKQSLQMGSILSFFFAKQLPAPEAQDGRNCSQASSSQASALRQNIQSKGENAYYYAHNRQFEVPPEARVISGPGLVTGGPPVKLEVEAGQFEQSSERQVHTLRNFSWTDDGTKVKVYVQLPPDVLQDVSQVTCDFAPRRLHIQVTPTSGAVYVCKVEPLYSDIVPETSSFRTNVEKAKVSVAMQKKNGSQTWYDLKKT</sequence>
<name>A0A812MPJ5_9DINO</name>
<proteinExistence type="predicted"/>
<dbReference type="AlphaFoldDB" id="A0A812MPJ5"/>
<dbReference type="Proteomes" id="UP000601435">
    <property type="component" value="Unassembled WGS sequence"/>
</dbReference>
<organism evidence="2 3">
    <name type="scientific">Symbiodinium necroappetens</name>
    <dbReference type="NCBI Taxonomy" id="1628268"/>
    <lineage>
        <taxon>Eukaryota</taxon>
        <taxon>Sar</taxon>
        <taxon>Alveolata</taxon>
        <taxon>Dinophyceae</taxon>
        <taxon>Suessiales</taxon>
        <taxon>Symbiodiniaceae</taxon>
        <taxon>Symbiodinium</taxon>
    </lineage>
</organism>
<evidence type="ECO:0000313" key="2">
    <source>
        <dbReference type="EMBL" id="CAE7273315.1"/>
    </source>
</evidence>
<dbReference type="CDD" id="cd06463">
    <property type="entry name" value="p23_like"/>
    <property type="match status" value="1"/>
</dbReference>
<evidence type="ECO:0000259" key="1">
    <source>
        <dbReference type="PROSITE" id="PS51203"/>
    </source>
</evidence>
<dbReference type="PANTHER" id="PTHR13164:SF6">
    <property type="entry name" value="CS DOMAIN-CONTAINING PROTEIN"/>
    <property type="match status" value="1"/>
</dbReference>